<protein>
    <submittedName>
        <fullName evidence="2">Uncharacterized protein</fullName>
    </submittedName>
</protein>
<evidence type="ECO:0000256" key="1">
    <source>
        <dbReference type="SAM" id="MobiDB-lite"/>
    </source>
</evidence>
<dbReference type="Proteomes" id="UP000053260">
    <property type="component" value="Unassembled WGS sequence"/>
</dbReference>
<evidence type="ECO:0000313" key="2">
    <source>
        <dbReference type="EMBL" id="KUO15788.1"/>
    </source>
</evidence>
<dbReference type="AlphaFoldDB" id="A0A101URZ2"/>
<comment type="caution">
    <text evidence="2">The sequence shown here is derived from an EMBL/GenBank/DDBJ whole genome shotgun (WGS) entry which is preliminary data.</text>
</comment>
<evidence type="ECO:0000313" key="3">
    <source>
        <dbReference type="Proteomes" id="UP000053260"/>
    </source>
</evidence>
<organism evidence="2 3">
    <name type="scientific">Streptomyces dysideae</name>
    <dbReference type="NCBI Taxonomy" id="909626"/>
    <lineage>
        <taxon>Bacteria</taxon>
        <taxon>Bacillati</taxon>
        <taxon>Actinomycetota</taxon>
        <taxon>Actinomycetes</taxon>
        <taxon>Kitasatosporales</taxon>
        <taxon>Streptomycetaceae</taxon>
        <taxon>Streptomyces</taxon>
    </lineage>
</organism>
<keyword evidence="3" id="KW-1185">Reference proteome</keyword>
<dbReference type="RefSeq" id="WP_067032014.1">
    <property type="nucleotide sequence ID" value="NZ_KQ949112.1"/>
</dbReference>
<dbReference type="EMBL" id="LMXB01000106">
    <property type="protein sequence ID" value="KUO15788.1"/>
    <property type="molecule type" value="Genomic_DNA"/>
</dbReference>
<proteinExistence type="predicted"/>
<accession>A0A101URZ2</accession>
<gene>
    <name evidence="2" type="ORF">AQJ91_39440</name>
</gene>
<reference evidence="2 3" key="1">
    <citation type="submission" date="2015-10" db="EMBL/GenBank/DDBJ databases">
        <title>Draft genome sequence of Streptomyces sp. RV15, isolated from a marine sponge.</title>
        <authorList>
            <person name="Ruckert C."/>
            <person name="Abdelmohsen U.R."/>
            <person name="Winkler A."/>
            <person name="Hentschel U."/>
            <person name="Kalinowski J."/>
            <person name="Kampfer P."/>
            <person name="Glaeser S."/>
        </authorList>
    </citation>
    <scope>NUCLEOTIDE SEQUENCE [LARGE SCALE GENOMIC DNA]</scope>
    <source>
        <strain evidence="2 3">RV15</strain>
    </source>
</reference>
<sequence>MLCGGIGRGRVGLVRRVRGRHPEGTGEELPYLTRPGIGSTPTRTAARPGVGRGRRAARPPWALNSPSLLFRPSPPLLLTGRTQRLAHDIGGTAPVGVTGGPCLITRPVRFIGFRT</sequence>
<feature type="region of interest" description="Disordered" evidence="1">
    <location>
        <begin position="21"/>
        <end position="66"/>
    </location>
</feature>
<name>A0A101URZ2_9ACTN</name>